<accession>A0A5J5B2A8</accession>
<dbReference type="OrthoDB" id="1903945at2759"/>
<feature type="chain" id="PRO_5023928534" evidence="1">
    <location>
        <begin position="22"/>
        <end position="108"/>
    </location>
</feature>
<protein>
    <submittedName>
        <fullName evidence="2">Uncharacterized protein</fullName>
    </submittedName>
</protein>
<dbReference type="AlphaFoldDB" id="A0A5J5B2A8"/>
<keyword evidence="1" id="KW-0732">Signal</keyword>
<evidence type="ECO:0000313" key="3">
    <source>
        <dbReference type="Proteomes" id="UP000325577"/>
    </source>
</evidence>
<keyword evidence="3" id="KW-1185">Reference proteome</keyword>
<proteinExistence type="predicted"/>
<dbReference type="EMBL" id="CM018040">
    <property type="protein sequence ID" value="KAA8535271.1"/>
    <property type="molecule type" value="Genomic_DNA"/>
</dbReference>
<evidence type="ECO:0000313" key="2">
    <source>
        <dbReference type="EMBL" id="KAA8535271.1"/>
    </source>
</evidence>
<feature type="signal peptide" evidence="1">
    <location>
        <begin position="1"/>
        <end position="21"/>
    </location>
</feature>
<reference evidence="2 3" key="1">
    <citation type="submission" date="2019-09" db="EMBL/GenBank/DDBJ databases">
        <title>A chromosome-level genome assembly of the Chinese tupelo Nyssa sinensis.</title>
        <authorList>
            <person name="Yang X."/>
            <person name="Kang M."/>
            <person name="Yang Y."/>
            <person name="Xiong H."/>
            <person name="Wang M."/>
            <person name="Zhang Z."/>
            <person name="Wang Z."/>
            <person name="Wu H."/>
            <person name="Ma T."/>
            <person name="Liu J."/>
            <person name="Xi Z."/>
        </authorList>
    </citation>
    <scope>NUCLEOTIDE SEQUENCE [LARGE SCALE GENOMIC DNA]</scope>
    <source>
        <strain evidence="2">J267</strain>
        <tissue evidence="2">Leaf</tissue>
    </source>
</reference>
<gene>
    <name evidence="2" type="ORF">F0562_030274</name>
</gene>
<organism evidence="2 3">
    <name type="scientific">Nyssa sinensis</name>
    <dbReference type="NCBI Taxonomy" id="561372"/>
    <lineage>
        <taxon>Eukaryota</taxon>
        <taxon>Viridiplantae</taxon>
        <taxon>Streptophyta</taxon>
        <taxon>Embryophyta</taxon>
        <taxon>Tracheophyta</taxon>
        <taxon>Spermatophyta</taxon>
        <taxon>Magnoliopsida</taxon>
        <taxon>eudicotyledons</taxon>
        <taxon>Gunneridae</taxon>
        <taxon>Pentapetalae</taxon>
        <taxon>asterids</taxon>
        <taxon>Cornales</taxon>
        <taxon>Nyssaceae</taxon>
        <taxon>Nyssa</taxon>
    </lineage>
</organism>
<name>A0A5J5B2A8_9ASTE</name>
<evidence type="ECO:0000256" key="1">
    <source>
        <dbReference type="SAM" id="SignalP"/>
    </source>
</evidence>
<sequence>MKSSLLAFLLILSILISDAQGVGLKKGFVSVEQHKIHEGDLIKTSNGGVGEVILCKEGHCSGNSRKLMAKTTSSISSTTTTSKVSSPNKRQLSFYNFSLKFINNFMSL</sequence>
<dbReference type="Proteomes" id="UP000325577">
    <property type="component" value="Linkage Group LG17"/>
</dbReference>